<reference evidence="3 4" key="1">
    <citation type="submission" date="2018-05" db="EMBL/GenBank/DDBJ databases">
        <title>Rhodobacteraceae gen. nov., sp. nov. isolated from sea water.</title>
        <authorList>
            <person name="Ren Y."/>
        </authorList>
    </citation>
    <scope>NUCLEOTIDE SEQUENCE [LARGE SCALE GENOMIC DNA]</scope>
    <source>
        <strain evidence="3 4">TG-679</strain>
    </source>
</reference>
<dbReference type="OrthoDB" id="7874292at2"/>
<dbReference type="InterPro" id="IPR011006">
    <property type="entry name" value="CheY-like_superfamily"/>
</dbReference>
<dbReference type="RefSeq" id="WP_109810398.1">
    <property type="nucleotide sequence ID" value="NZ_QGKU01000015.1"/>
</dbReference>
<dbReference type="Proteomes" id="UP000245680">
    <property type="component" value="Unassembled WGS sequence"/>
</dbReference>
<accession>A0A2V2LL94</accession>
<evidence type="ECO:0000313" key="4">
    <source>
        <dbReference type="Proteomes" id="UP000245680"/>
    </source>
</evidence>
<organism evidence="3 4">
    <name type="scientific">Meridianimarinicoccus roseus</name>
    <dbReference type="NCBI Taxonomy" id="2072018"/>
    <lineage>
        <taxon>Bacteria</taxon>
        <taxon>Pseudomonadati</taxon>
        <taxon>Pseudomonadota</taxon>
        <taxon>Alphaproteobacteria</taxon>
        <taxon>Rhodobacterales</taxon>
        <taxon>Paracoccaceae</taxon>
        <taxon>Meridianimarinicoccus</taxon>
    </lineage>
</organism>
<dbReference type="SUPFAM" id="SSF52172">
    <property type="entry name" value="CheY-like"/>
    <property type="match status" value="1"/>
</dbReference>
<dbReference type="Gene3D" id="3.40.50.2300">
    <property type="match status" value="1"/>
</dbReference>
<protein>
    <recommendedName>
        <fullName evidence="2">Response regulatory domain-containing protein</fullName>
    </recommendedName>
</protein>
<keyword evidence="4" id="KW-1185">Reference proteome</keyword>
<evidence type="ECO:0000259" key="2">
    <source>
        <dbReference type="PROSITE" id="PS50110"/>
    </source>
</evidence>
<dbReference type="AlphaFoldDB" id="A0A2V2LL94"/>
<sequence length="120" mass="12848">MTLLIVESNPQLAALWRRHVERQGRTVRVAHDQAGAVSALRDGGIAVVILNVLLTDGSAFAVADYASYRAPNVRILFVTAASFFSDGSIFNHVVNACAYVPVATPPEDIAAMVEHYAAPI</sequence>
<proteinExistence type="predicted"/>
<gene>
    <name evidence="3" type="ORF">DKT77_03735</name>
</gene>
<dbReference type="CDD" id="cd00156">
    <property type="entry name" value="REC"/>
    <property type="match status" value="1"/>
</dbReference>
<dbReference type="InterPro" id="IPR001789">
    <property type="entry name" value="Sig_transdc_resp-reg_receiver"/>
</dbReference>
<name>A0A2V2LL94_9RHOB</name>
<evidence type="ECO:0000313" key="3">
    <source>
        <dbReference type="EMBL" id="PWR03837.1"/>
    </source>
</evidence>
<dbReference type="PROSITE" id="PS50110">
    <property type="entry name" value="RESPONSE_REGULATORY"/>
    <property type="match status" value="1"/>
</dbReference>
<dbReference type="EMBL" id="QGKU01000015">
    <property type="protein sequence ID" value="PWR03837.1"/>
    <property type="molecule type" value="Genomic_DNA"/>
</dbReference>
<comment type="caution">
    <text evidence="3">The sequence shown here is derived from an EMBL/GenBank/DDBJ whole genome shotgun (WGS) entry which is preliminary data.</text>
</comment>
<comment type="caution">
    <text evidence="1">Lacks conserved residue(s) required for the propagation of feature annotation.</text>
</comment>
<feature type="domain" description="Response regulatory" evidence="2">
    <location>
        <begin position="2"/>
        <end position="117"/>
    </location>
</feature>
<evidence type="ECO:0000256" key="1">
    <source>
        <dbReference type="PROSITE-ProRule" id="PRU00169"/>
    </source>
</evidence>
<dbReference type="GO" id="GO:0000160">
    <property type="term" value="P:phosphorelay signal transduction system"/>
    <property type="evidence" value="ECO:0007669"/>
    <property type="project" value="InterPro"/>
</dbReference>